<evidence type="ECO:0000313" key="2">
    <source>
        <dbReference type="EMBL" id="MES1928799.1"/>
    </source>
</evidence>
<sequence length="245" mass="27264">MIVRRSSILVAPIAFALAATLLGGCGSQPDAESLYPLEPGLRWQYSVETQRKGSEPVRSTRIMENVERSYFAGEDDVAIRRNENGARYYIAQREDGYYRVAKKSVARHTPVMDQPPTKILPLPAEVGASWREPAHAYMLDRATTFISEHAPENTITLEYRIESDDVTVIVPAGRFDNCLLVVGAVTFHLGSGVGFAPSDVPIEQREWYCPGVGLARLERDERLTSEKRFITGGHITMKLTRAPGQ</sequence>
<feature type="signal peptide" evidence="1">
    <location>
        <begin position="1"/>
        <end position="18"/>
    </location>
</feature>
<accession>A0ABV2AYT5</accession>
<keyword evidence="1" id="KW-0732">Signal</keyword>
<protein>
    <recommendedName>
        <fullName evidence="4">Lipoprotein</fullName>
    </recommendedName>
</protein>
<gene>
    <name evidence="2" type="ORF">SADO_06082</name>
</gene>
<comment type="caution">
    <text evidence="2">The sequence shown here is derived from an EMBL/GenBank/DDBJ whole genome shotgun (WGS) entry which is preliminary data.</text>
</comment>
<name>A0ABV2AYT5_9GAMM</name>
<dbReference type="Proteomes" id="UP001460888">
    <property type="component" value="Unassembled WGS sequence"/>
</dbReference>
<evidence type="ECO:0000256" key="1">
    <source>
        <dbReference type="SAM" id="SignalP"/>
    </source>
</evidence>
<evidence type="ECO:0008006" key="4">
    <source>
        <dbReference type="Google" id="ProtNLM"/>
    </source>
</evidence>
<reference evidence="2 3" key="1">
    <citation type="submission" date="2013-03" db="EMBL/GenBank/DDBJ databases">
        <title>Salinisphaera dokdonensis CL-ES53 Genome Sequencing.</title>
        <authorList>
            <person name="Li C."/>
            <person name="Lai Q."/>
            <person name="Shao Z."/>
        </authorList>
    </citation>
    <scope>NUCLEOTIDE SEQUENCE [LARGE SCALE GENOMIC DNA]</scope>
    <source>
        <strain evidence="2 3">CL-ES53</strain>
    </source>
</reference>
<dbReference type="PROSITE" id="PS51257">
    <property type="entry name" value="PROKAR_LIPOPROTEIN"/>
    <property type="match status" value="1"/>
</dbReference>
<evidence type="ECO:0000313" key="3">
    <source>
        <dbReference type="Proteomes" id="UP001460888"/>
    </source>
</evidence>
<organism evidence="2 3">
    <name type="scientific">Salinisphaera dokdonensis CL-ES53</name>
    <dbReference type="NCBI Taxonomy" id="1304272"/>
    <lineage>
        <taxon>Bacteria</taxon>
        <taxon>Pseudomonadati</taxon>
        <taxon>Pseudomonadota</taxon>
        <taxon>Gammaproteobacteria</taxon>
        <taxon>Salinisphaerales</taxon>
        <taxon>Salinisphaeraceae</taxon>
        <taxon>Salinisphaera</taxon>
    </lineage>
</organism>
<feature type="chain" id="PRO_5047536790" description="Lipoprotein" evidence="1">
    <location>
        <begin position="19"/>
        <end position="245"/>
    </location>
</feature>
<dbReference type="Gene3D" id="2.40.360.20">
    <property type="match status" value="1"/>
</dbReference>
<proteinExistence type="predicted"/>
<keyword evidence="3" id="KW-1185">Reference proteome</keyword>
<dbReference type="EMBL" id="APND01000002">
    <property type="protein sequence ID" value="MES1928799.1"/>
    <property type="molecule type" value="Genomic_DNA"/>
</dbReference>